<accession>A0A7K0D3U5</accession>
<dbReference type="OrthoDB" id="3211639at2"/>
<evidence type="ECO:0000313" key="2">
    <source>
        <dbReference type="Proteomes" id="UP000438448"/>
    </source>
</evidence>
<reference evidence="1 2" key="1">
    <citation type="submission" date="2019-10" db="EMBL/GenBank/DDBJ databases">
        <title>Nocardia macrotermitis sp. nov. and Nocardia aurantia sp. nov., isolated from the gut of fungus growing-termite Macrotermes natalensis.</title>
        <authorList>
            <person name="Benndorf R."/>
            <person name="Schwitalla J."/>
            <person name="Martin K."/>
            <person name="De Beer W."/>
            <person name="Kaster A.-K."/>
            <person name="Vollmers J."/>
            <person name="Poulsen M."/>
            <person name="Beemelmanns C."/>
        </authorList>
    </citation>
    <scope>NUCLEOTIDE SEQUENCE [LARGE SCALE GENOMIC DNA]</scope>
    <source>
        <strain evidence="1 2">RB20</strain>
    </source>
</reference>
<gene>
    <name evidence="1" type="ORF">NRB20_35100</name>
</gene>
<proteinExistence type="predicted"/>
<dbReference type="RefSeq" id="WP_153411189.1">
    <property type="nucleotide sequence ID" value="NZ_WEGK01000007.1"/>
</dbReference>
<sequence length="202" mass="22054">MGYIGVWSVTALPDDAIRTLRPHFADDLTEPYPAEMARWRASGGDFPIEEDLNGWNVTSVEAEDFRDLFLCECGDELWDAFRALPEEPGPEHSYQVEASKGDPTAALCYGLGPAATDLLPGRLGDFLLPAAEVTRALPNVEQALAIEGERREQVTARIEAWMTGMVDGGWICDPDELLDTPLGLFRRAAADGLGLLSMSLQS</sequence>
<comment type="caution">
    <text evidence="1">The sequence shown here is derived from an EMBL/GenBank/DDBJ whole genome shotgun (WGS) entry which is preliminary data.</text>
</comment>
<organism evidence="1 2">
    <name type="scientific">Nocardia macrotermitis</name>
    <dbReference type="NCBI Taxonomy" id="2585198"/>
    <lineage>
        <taxon>Bacteria</taxon>
        <taxon>Bacillati</taxon>
        <taxon>Actinomycetota</taxon>
        <taxon>Actinomycetes</taxon>
        <taxon>Mycobacteriales</taxon>
        <taxon>Nocardiaceae</taxon>
        <taxon>Nocardia</taxon>
    </lineage>
</organism>
<dbReference type="Proteomes" id="UP000438448">
    <property type="component" value="Unassembled WGS sequence"/>
</dbReference>
<evidence type="ECO:0000313" key="1">
    <source>
        <dbReference type="EMBL" id="MQY20405.1"/>
    </source>
</evidence>
<keyword evidence="2" id="KW-1185">Reference proteome</keyword>
<dbReference type="EMBL" id="WEGK01000007">
    <property type="protein sequence ID" value="MQY20405.1"/>
    <property type="molecule type" value="Genomic_DNA"/>
</dbReference>
<dbReference type="AlphaFoldDB" id="A0A7K0D3U5"/>
<name>A0A7K0D3U5_9NOCA</name>
<protein>
    <submittedName>
        <fullName evidence="1">Uncharacterized protein</fullName>
    </submittedName>
</protein>